<dbReference type="AlphaFoldDB" id="A0A517S7H3"/>
<evidence type="ECO:0000313" key="3">
    <source>
        <dbReference type="Proteomes" id="UP000315700"/>
    </source>
</evidence>
<gene>
    <name evidence="2" type="ORF">Pan44_00710</name>
</gene>
<dbReference type="EMBL" id="CP036271">
    <property type="protein sequence ID" value="QDT52063.1"/>
    <property type="molecule type" value="Genomic_DNA"/>
</dbReference>
<accession>A0A517S7H3</accession>
<keyword evidence="1" id="KW-0812">Transmembrane</keyword>
<dbReference type="RefSeq" id="WP_145026062.1">
    <property type="nucleotide sequence ID" value="NZ_CP036271.1"/>
</dbReference>
<protein>
    <submittedName>
        <fullName evidence="2">Uncharacterized protein</fullName>
    </submittedName>
</protein>
<reference evidence="2 3" key="1">
    <citation type="submission" date="2019-02" db="EMBL/GenBank/DDBJ databases">
        <title>Deep-cultivation of Planctomycetes and their phenomic and genomic characterization uncovers novel biology.</title>
        <authorList>
            <person name="Wiegand S."/>
            <person name="Jogler M."/>
            <person name="Boedeker C."/>
            <person name="Pinto D."/>
            <person name="Vollmers J."/>
            <person name="Rivas-Marin E."/>
            <person name="Kohn T."/>
            <person name="Peeters S.H."/>
            <person name="Heuer A."/>
            <person name="Rast P."/>
            <person name="Oberbeckmann S."/>
            <person name="Bunk B."/>
            <person name="Jeske O."/>
            <person name="Meyerdierks A."/>
            <person name="Storesund J.E."/>
            <person name="Kallscheuer N."/>
            <person name="Luecker S."/>
            <person name="Lage O.M."/>
            <person name="Pohl T."/>
            <person name="Merkel B.J."/>
            <person name="Hornburger P."/>
            <person name="Mueller R.-W."/>
            <person name="Bruemmer F."/>
            <person name="Labrenz M."/>
            <person name="Spormann A.M."/>
            <person name="Op den Camp H."/>
            <person name="Overmann J."/>
            <person name="Amann R."/>
            <person name="Jetten M.S.M."/>
            <person name="Mascher T."/>
            <person name="Medema M.H."/>
            <person name="Devos D.P."/>
            <person name="Kaster A.-K."/>
            <person name="Ovreas L."/>
            <person name="Rohde M."/>
            <person name="Galperin M.Y."/>
            <person name="Jogler C."/>
        </authorList>
    </citation>
    <scope>NUCLEOTIDE SEQUENCE [LARGE SCALE GENOMIC DNA]</scope>
    <source>
        <strain evidence="2 3">Pan44</strain>
    </source>
</reference>
<dbReference type="Proteomes" id="UP000315700">
    <property type="component" value="Chromosome"/>
</dbReference>
<sequence>MTANDNVRDLIHKLVASDDPPSEQRMSELHTALEQKVTSMKQRGRYSQLVCVAGIALMILGFAGVLLAARSSQEIRWLTLTSSSILIAGAVVVVAGCVGLFTFRGFGYVWARHDLHDATMMELSLQVQRLSERVDALSKRP</sequence>
<dbReference type="KEGG" id="ccos:Pan44_00710"/>
<evidence type="ECO:0000313" key="2">
    <source>
        <dbReference type="EMBL" id="QDT52063.1"/>
    </source>
</evidence>
<keyword evidence="1" id="KW-0472">Membrane</keyword>
<proteinExistence type="predicted"/>
<dbReference type="InParanoid" id="A0A517S7H3"/>
<evidence type="ECO:0000256" key="1">
    <source>
        <dbReference type="SAM" id="Phobius"/>
    </source>
</evidence>
<name>A0A517S7H3_9PLAN</name>
<feature type="transmembrane region" description="Helical" evidence="1">
    <location>
        <begin position="75"/>
        <end position="103"/>
    </location>
</feature>
<organism evidence="2 3">
    <name type="scientific">Caulifigura coniformis</name>
    <dbReference type="NCBI Taxonomy" id="2527983"/>
    <lineage>
        <taxon>Bacteria</taxon>
        <taxon>Pseudomonadati</taxon>
        <taxon>Planctomycetota</taxon>
        <taxon>Planctomycetia</taxon>
        <taxon>Planctomycetales</taxon>
        <taxon>Planctomycetaceae</taxon>
        <taxon>Caulifigura</taxon>
    </lineage>
</organism>
<keyword evidence="1" id="KW-1133">Transmembrane helix</keyword>
<keyword evidence="3" id="KW-1185">Reference proteome</keyword>
<feature type="transmembrane region" description="Helical" evidence="1">
    <location>
        <begin position="49"/>
        <end position="69"/>
    </location>
</feature>